<name>A0A2K1KCH7_PHYPA</name>
<accession>A0A2K1KCH7</accession>
<dbReference type="Proteomes" id="UP000006727">
    <property type="component" value="Chromosome 7"/>
</dbReference>
<organism evidence="1">
    <name type="scientific">Physcomitrium patens</name>
    <name type="common">Spreading-leaved earth moss</name>
    <name type="synonym">Physcomitrella patens</name>
    <dbReference type="NCBI Taxonomy" id="3218"/>
    <lineage>
        <taxon>Eukaryota</taxon>
        <taxon>Viridiplantae</taxon>
        <taxon>Streptophyta</taxon>
        <taxon>Embryophyta</taxon>
        <taxon>Bryophyta</taxon>
        <taxon>Bryophytina</taxon>
        <taxon>Bryopsida</taxon>
        <taxon>Funariidae</taxon>
        <taxon>Funariales</taxon>
        <taxon>Funariaceae</taxon>
        <taxon>Physcomitrium</taxon>
    </lineage>
</organism>
<dbReference type="PaxDb" id="3218-PP1S2_243V6.1"/>
<keyword evidence="3" id="KW-1185">Reference proteome</keyword>
<sequence length="45" mass="5044">MTALPGCCIPDRLKAVANLFPKRSTLYPREKLHPAREVQVAEVHS</sequence>
<evidence type="ECO:0000313" key="1">
    <source>
        <dbReference type="EMBL" id="PNR51486.1"/>
    </source>
</evidence>
<dbReference type="AlphaFoldDB" id="A0A2K1KCH7"/>
<reference evidence="1 3" key="1">
    <citation type="journal article" date="2008" name="Science">
        <title>The Physcomitrella genome reveals evolutionary insights into the conquest of land by plants.</title>
        <authorList>
            <person name="Rensing S."/>
            <person name="Lang D."/>
            <person name="Zimmer A."/>
            <person name="Terry A."/>
            <person name="Salamov A."/>
            <person name="Shapiro H."/>
            <person name="Nishiyama T."/>
            <person name="Perroud P.-F."/>
            <person name="Lindquist E."/>
            <person name="Kamisugi Y."/>
            <person name="Tanahashi T."/>
            <person name="Sakakibara K."/>
            <person name="Fujita T."/>
            <person name="Oishi K."/>
            <person name="Shin-I T."/>
            <person name="Kuroki Y."/>
            <person name="Toyoda A."/>
            <person name="Suzuki Y."/>
            <person name="Hashimoto A."/>
            <person name="Yamaguchi K."/>
            <person name="Sugano A."/>
            <person name="Kohara Y."/>
            <person name="Fujiyama A."/>
            <person name="Anterola A."/>
            <person name="Aoki S."/>
            <person name="Ashton N."/>
            <person name="Barbazuk W.B."/>
            <person name="Barker E."/>
            <person name="Bennetzen J."/>
            <person name="Bezanilla M."/>
            <person name="Blankenship R."/>
            <person name="Cho S.H."/>
            <person name="Dutcher S."/>
            <person name="Estelle M."/>
            <person name="Fawcett J.A."/>
            <person name="Gundlach H."/>
            <person name="Hanada K."/>
            <person name="Heyl A."/>
            <person name="Hicks K.A."/>
            <person name="Hugh J."/>
            <person name="Lohr M."/>
            <person name="Mayer K."/>
            <person name="Melkozernov A."/>
            <person name="Murata T."/>
            <person name="Nelson D."/>
            <person name="Pils B."/>
            <person name="Prigge M."/>
            <person name="Reiss B."/>
            <person name="Renner T."/>
            <person name="Rombauts S."/>
            <person name="Rushton P."/>
            <person name="Sanderfoot A."/>
            <person name="Schween G."/>
            <person name="Shiu S.-H."/>
            <person name="Stueber K."/>
            <person name="Theodoulou F.L."/>
            <person name="Tu H."/>
            <person name="Van de Peer Y."/>
            <person name="Verrier P.J."/>
            <person name="Waters E."/>
            <person name="Wood A."/>
            <person name="Yang L."/>
            <person name="Cove D."/>
            <person name="Cuming A."/>
            <person name="Hasebe M."/>
            <person name="Lucas S."/>
            <person name="Mishler D.B."/>
            <person name="Reski R."/>
            <person name="Grigoriev I."/>
            <person name="Quatrano R.S."/>
            <person name="Boore J.L."/>
        </authorList>
    </citation>
    <scope>NUCLEOTIDE SEQUENCE [LARGE SCALE GENOMIC DNA]</scope>
    <source>
        <strain evidence="2 3">cv. Gransden 2004</strain>
    </source>
</reference>
<evidence type="ECO:0000313" key="2">
    <source>
        <dbReference type="EnsemblPlants" id="Pp3c7_21910V3.1"/>
    </source>
</evidence>
<dbReference type="EnsemblPlants" id="Pp3c7_21910V3.1">
    <property type="protein sequence ID" value="Pp3c7_21910V3.1"/>
    <property type="gene ID" value="Pp3c7_21910"/>
</dbReference>
<reference evidence="2" key="3">
    <citation type="submission" date="2020-12" db="UniProtKB">
        <authorList>
            <consortium name="EnsemblPlants"/>
        </authorList>
    </citation>
    <scope>IDENTIFICATION</scope>
</reference>
<evidence type="ECO:0000313" key="3">
    <source>
        <dbReference type="Proteomes" id="UP000006727"/>
    </source>
</evidence>
<protein>
    <submittedName>
        <fullName evidence="1 2">Uncharacterized protein</fullName>
    </submittedName>
</protein>
<dbReference type="EMBL" id="ABEU02000007">
    <property type="protein sequence ID" value="PNR51486.1"/>
    <property type="molecule type" value="Genomic_DNA"/>
</dbReference>
<dbReference type="InParanoid" id="A0A2K1KCH7"/>
<proteinExistence type="predicted"/>
<reference evidence="1 3" key="2">
    <citation type="journal article" date="2018" name="Plant J.">
        <title>The Physcomitrella patens chromosome-scale assembly reveals moss genome structure and evolution.</title>
        <authorList>
            <person name="Lang D."/>
            <person name="Ullrich K.K."/>
            <person name="Murat F."/>
            <person name="Fuchs J."/>
            <person name="Jenkins J."/>
            <person name="Haas F.B."/>
            <person name="Piednoel M."/>
            <person name="Gundlach H."/>
            <person name="Van Bel M."/>
            <person name="Meyberg R."/>
            <person name="Vives C."/>
            <person name="Morata J."/>
            <person name="Symeonidi A."/>
            <person name="Hiss M."/>
            <person name="Muchero W."/>
            <person name="Kamisugi Y."/>
            <person name="Saleh O."/>
            <person name="Blanc G."/>
            <person name="Decker E.L."/>
            <person name="van Gessel N."/>
            <person name="Grimwood J."/>
            <person name="Hayes R.D."/>
            <person name="Graham S.W."/>
            <person name="Gunter L.E."/>
            <person name="McDaniel S.F."/>
            <person name="Hoernstein S.N.W."/>
            <person name="Larsson A."/>
            <person name="Li F.W."/>
            <person name="Perroud P.F."/>
            <person name="Phillips J."/>
            <person name="Ranjan P."/>
            <person name="Rokshar D.S."/>
            <person name="Rothfels C.J."/>
            <person name="Schneider L."/>
            <person name="Shu S."/>
            <person name="Stevenson D.W."/>
            <person name="Thummler F."/>
            <person name="Tillich M."/>
            <person name="Villarreal Aguilar J.C."/>
            <person name="Widiez T."/>
            <person name="Wong G.K."/>
            <person name="Wymore A."/>
            <person name="Zhang Y."/>
            <person name="Zimmer A.D."/>
            <person name="Quatrano R.S."/>
            <person name="Mayer K.F.X."/>
            <person name="Goodstein D."/>
            <person name="Casacuberta J.M."/>
            <person name="Vandepoele K."/>
            <person name="Reski R."/>
            <person name="Cuming A.C."/>
            <person name="Tuskan G.A."/>
            <person name="Maumus F."/>
            <person name="Salse J."/>
            <person name="Schmutz J."/>
            <person name="Rensing S.A."/>
        </authorList>
    </citation>
    <scope>NUCLEOTIDE SEQUENCE [LARGE SCALE GENOMIC DNA]</scope>
    <source>
        <strain evidence="2 3">cv. Gransden 2004</strain>
    </source>
</reference>
<gene>
    <name evidence="1" type="ORF">PHYPA_010673</name>
</gene>
<dbReference type="Gramene" id="Pp3c7_21910V3.1">
    <property type="protein sequence ID" value="Pp3c7_21910V3.1"/>
    <property type="gene ID" value="Pp3c7_21910"/>
</dbReference>